<dbReference type="EMBL" id="KZ819195">
    <property type="protein sequence ID" value="PWY99498.1"/>
    <property type="molecule type" value="Genomic_DNA"/>
</dbReference>
<protein>
    <submittedName>
        <fullName evidence="1">Uncharacterized protein</fullName>
    </submittedName>
</protein>
<dbReference type="STRING" id="1882483.A0A317XQ79"/>
<evidence type="ECO:0000313" key="2">
    <source>
        <dbReference type="Proteomes" id="UP000246740"/>
    </source>
</evidence>
<dbReference type="AlphaFoldDB" id="A0A317XQ79"/>
<accession>A0A317XQ79</accession>
<evidence type="ECO:0000313" key="1">
    <source>
        <dbReference type="EMBL" id="PWY99498.1"/>
    </source>
</evidence>
<dbReference type="OrthoDB" id="3354845at2759"/>
<reference evidence="1 2" key="1">
    <citation type="journal article" date="2018" name="Mol. Biol. Evol.">
        <title>Broad Genomic Sampling Reveals a Smut Pathogenic Ancestry of the Fungal Clade Ustilaginomycotina.</title>
        <authorList>
            <person name="Kijpornyongpan T."/>
            <person name="Mondo S.J."/>
            <person name="Barry K."/>
            <person name="Sandor L."/>
            <person name="Lee J."/>
            <person name="Lipzen A."/>
            <person name="Pangilinan J."/>
            <person name="LaButti K."/>
            <person name="Hainaut M."/>
            <person name="Henrissat B."/>
            <person name="Grigoriev I.V."/>
            <person name="Spatafora J.W."/>
            <person name="Aime M.C."/>
        </authorList>
    </citation>
    <scope>NUCLEOTIDE SEQUENCE [LARGE SCALE GENOMIC DNA]</scope>
    <source>
        <strain evidence="1 2">MCA 3645</strain>
    </source>
</reference>
<gene>
    <name evidence="1" type="ORF">BCV70DRAFT_201059</name>
</gene>
<organism evidence="1 2">
    <name type="scientific">Testicularia cyperi</name>
    <dbReference type="NCBI Taxonomy" id="1882483"/>
    <lineage>
        <taxon>Eukaryota</taxon>
        <taxon>Fungi</taxon>
        <taxon>Dikarya</taxon>
        <taxon>Basidiomycota</taxon>
        <taxon>Ustilaginomycotina</taxon>
        <taxon>Ustilaginomycetes</taxon>
        <taxon>Ustilaginales</taxon>
        <taxon>Anthracoideaceae</taxon>
        <taxon>Testicularia</taxon>
    </lineage>
</organism>
<sequence length="86" mass="9674">MPEQFPKLGLDGPADLDHVLKVVSEHAHKVAQMEFGNALEKDKALKTVLDKVIKRVSAPCAELYIFAEICPYLYHRLLMAIFAIHS</sequence>
<keyword evidence="2" id="KW-1185">Reference proteome</keyword>
<dbReference type="Proteomes" id="UP000246740">
    <property type="component" value="Unassembled WGS sequence"/>
</dbReference>
<proteinExistence type="predicted"/>
<name>A0A317XQ79_9BASI</name>
<dbReference type="InParanoid" id="A0A317XQ79"/>